<keyword evidence="1" id="KW-0472">Membrane</keyword>
<dbReference type="InterPro" id="IPR029058">
    <property type="entry name" value="AB_hydrolase_fold"/>
</dbReference>
<name>A0A1X6NSU9_PORUM</name>
<dbReference type="PANTHER" id="PTHR42044">
    <property type="entry name" value="DUF676 DOMAIN-CONTAINING PROTEIN-RELATED"/>
    <property type="match status" value="1"/>
</dbReference>
<dbReference type="OrthoDB" id="202545at2759"/>
<reference evidence="2 3" key="1">
    <citation type="submission" date="2017-03" db="EMBL/GenBank/DDBJ databases">
        <title>WGS assembly of Porphyra umbilicalis.</title>
        <authorList>
            <person name="Brawley S.H."/>
            <person name="Blouin N.A."/>
            <person name="Ficko-Blean E."/>
            <person name="Wheeler G.L."/>
            <person name="Lohr M."/>
            <person name="Goodson H.V."/>
            <person name="Jenkins J.W."/>
            <person name="Blaby-Haas C.E."/>
            <person name="Helliwell K.E."/>
            <person name="Chan C."/>
            <person name="Marriage T."/>
            <person name="Bhattacharya D."/>
            <person name="Klein A.S."/>
            <person name="Badis Y."/>
            <person name="Brodie J."/>
            <person name="Cao Y."/>
            <person name="Collen J."/>
            <person name="Dittami S.M."/>
            <person name="Gachon C.M."/>
            <person name="Green B.R."/>
            <person name="Karpowicz S."/>
            <person name="Kim J.W."/>
            <person name="Kudahl U."/>
            <person name="Lin S."/>
            <person name="Michel G."/>
            <person name="Mittag M."/>
            <person name="Olson B.J."/>
            <person name="Pangilinan J."/>
            <person name="Peng Y."/>
            <person name="Qiu H."/>
            <person name="Shu S."/>
            <person name="Singer J.T."/>
            <person name="Smith A.G."/>
            <person name="Sprecher B.N."/>
            <person name="Wagner V."/>
            <person name="Wang W."/>
            <person name="Wang Z.-Y."/>
            <person name="Yan J."/>
            <person name="Yarish C."/>
            <person name="Zoeuner-Riek S."/>
            <person name="Zhuang Y."/>
            <person name="Zou Y."/>
            <person name="Lindquist E.A."/>
            <person name="Grimwood J."/>
            <person name="Barry K."/>
            <person name="Rokhsar D.S."/>
            <person name="Schmutz J."/>
            <person name="Stiller J.W."/>
            <person name="Grossman A.R."/>
            <person name="Prochnik S.E."/>
        </authorList>
    </citation>
    <scope>NUCLEOTIDE SEQUENCE [LARGE SCALE GENOMIC DNA]</scope>
    <source>
        <strain evidence="2">4086291</strain>
    </source>
</reference>
<evidence type="ECO:0000313" key="2">
    <source>
        <dbReference type="EMBL" id="OSX71682.1"/>
    </source>
</evidence>
<evidence type="ECO:0008006" key="4">
    <source>
        <dbReference type="Google" id="ProtNLM"/>
    </source>
</evidence>
<dbReference type="PANTHER" id="PTHR42044:SF2">
    <property type="entry name" value="DUF676 DOMAIN-CONTAINING PROTEIN"/>
    <property type="match status" value="1"/>
</dbReference>
<keyword evidence="1" id="KW-0812">Transmembrane</keyword>
<dbReference type="AlphaFoldDB" id="A0A1X6NSU9"/>
<organism evidence="2 3">
    <name type="scientific">Porphyra umbilicalis</name>
    <name type="common">Purple laver</name>
    <name type="synonym">Red alga</name>
    <dbReference type="NCBI Taxonomy" id="2786"/>
    <lineage>
        <taxon>Eukaryota</taxon>
        <taxon>Rhodophyta</taxon>
        <taxon>Bangiophyceae</taxon>
        <taxon>Bangiales</taxon>
        <taxon>Bangiaceae</taxon>
        <taxon>Porphyra</taxon>
    </lineage>
</organism>
<evidence type="ECO:0000313" key="3">
    <source>
        <dbReference type="Proteomes" id="UP000218209"/>
    </source>
</evidence>
<keyword evidence="3" id="KW-1185">Reference proteome</keyword>
<evidence type="ECO:0000256" key="1">
    <source>
        <dbReference type="SAM" id="Phobius"/>
    </source>
</evidence>
<gene>
    <name evidence="2" type="ORF">BU14_0512s0006</name>
</gene>
<sequence length="375" mass="38579">MKLSLFGGDVAYMVTLGVASLPVAAALVGSVLLALGWFQVGELLGGRATLGAAAAEVFRLPLRATLWVLRHALDVPLFGARPLSPVGDAVNAGRSPAASVAAIDRAVASGGDGGRAADAGPADVRGAHVKPAVPAVVGPDETWLLVNGIVETKAMARASARLITDLTGRSVTVVYNPSLGLGMDLAECLLGRTLDTASRPSEGLADLVQAQLALGRVVVLLGHSQGGIIVANAVRTLCARGLADAGVLASLRRLEVYTFASAADEAHAVPSADGTLVPFAEHFGAEWDAVSRLGALTFSGWAPAVRGVTIKPETWNGRVHVLRAEAGEGKRPEDWQGHLVKEHLWPALVGGAFGADSVFMAKYGLHRGAAKTKSS</sequence>
<accession>A0A1X6NSU9</accession>
<proteinExistence type="predicted"/>
<feature type="transmembrane region" description="Helical" evidence="1">
    <location>
        <begin position="12"/>
        <end position="38"/>
    </location>
</feature>
<dbReference type="SUPFAM" id="SSF53474">
    <property type="entry name" value="alpha/beta-Hydrolases"/>
    <property type="match status" value="1"/>
</dbReference>
<dbReference type="EMBL" id="KV919116">
    <property type="protein sequence ID" value="OSX71682.1"/>
    <property type="molecule type" value="Genomic_DNA"/>
</dbReference>
<dbReference type="Proteomes" id="UP000218209">
    <property type="component" value="Unassembled WGS sequence"/>
</dbReference>
<keyword evidence="1" id="KW-1133">Transmembrane helix</keyword>
<protein>
    <recommendedName>
        <fullName evidence="4">DUF676 domain-containing protein</fullName>
    </recommendedName>
</protein>